<protein>
    <recommendedName>
        <fullName evidence="2">YTH domain-containing protein</fullName>
    </recommendedName>
</protein>
<feature type="compositionally biased region" description="Polar residues" evidence="1">
    <location>
        <begin position="1"/>
        <end position="14"/>
    </location>
</feature>
<dbReference type="Gene3D" id="3.10.590.10">
    <property type="entry name" value="ph1033 like domains"/>
    <property type="match status" value="1"/>
</dbReference>
<evidence type="ECO:0000259" key="2">
    <source>
        <dbReference type="PROSITE" id="PS50882"/>
    </source>
</evidence>
<dbReference type="GO" id="GO:0061157">
    <property type="term" value="P:mRNA destabilization"/>
    <property type="evidence" value="ECO:0007669"/>
    <property type="project" value="TreeGrafter"/>
</dbReference>
<name>A0A8J4WUT1_9TREM</name>
<dbReference type="Pfam" id="PF04146">
    <property type="entry name" value="YTH"/>
    <property type="match status" value="2"/>
</dbReference>
<proteinExistence type="predicted"/>
<dbReference type="EMBL" id="LUCH01000352">
    <property type="protein sequence ID" value="KAF5405370.1"/>
    <property type="molecule type" value="Genomic_DNA"/>
</dbReference>
<evidence type="ECO:0000313" key="4">
    <source>
        <dbReference type="Proteomes" id="UP000748531"/>
    </source>
</evidence>
<dbReference type="PANTHER" id="PTHR12357:SF89">
    <property type="entry name" value="YTH DOMAIN-CONTAINING FAMILY PROTEIN"/>
    <property type="match status" value="1"/>
</dbReference>
<dbReference type="OrthoDB" id="306690at2759"/>
<evidence type="ECO:0000256" key="1">
    <source>
        <dbReference type="SAM" id="MobiDB-lite"/>
    </source>
</evidence>
<organism evidence="3 4">
    <name type="scientific">Paragonimus heterotremus</name>
    <dbReference type="NCBI Taxonomy" id="100268"/>
    <lineage>
        <taxon>Eukaryota</taxon>
        <taxon>Metazoa</taxon>
        <taxon>Spiralia</taxon>
        <taxon>Lophotrochozoa</taxon>
        <taxon>Platyhelminthes</taxon>
        <taxon>Trematoda</taxon>
        <taxon>Digenea</taxon>
        <taxon>Plagiorchiida</taxon>
        <taxon>Troglotremata</taxon>
        <taxon>Troglotrematidae</taxon>
        <taxon>Paragonimus</taxon>
    </lineage>
</organism>
<gene>
    <name evidence="3" type="ORF">PHET_00972</name>
</gene>
<dbReference type="GO" id="GO:0003729">
    <property type="term" value="F:mRNA binding"/>
    <property type="evidence" value="ECO:0007669"/>
    <property type="project" value="TreeGrafter"/>
</dbReference>
<feature type="domain" description="YTH" evidence="2">
    <location>
        <begin position="631"/>
        <end position="808"/>
    </location>
</feature>
<evidence type="ECO:0000313" key="3">
    <source>
        <dbReference type="EMBL" id="KAF5405370.1"/>
    </source>
</evidence>
<dbReference type="CDD" id="cd21134">
    <property type="entry name" value="YTH"/>
    <property type="match status" value="1"/>
</dbReference>
<feature type="compositionally biased region" description="Low complexity" evidence="1">
    <location>
        <begin position="116"/>
        <end position="127"/>
    </location>
</feature>
<dbReference type="Proteomes" id="UP000748531">
    <property type="component" value="Unassembled WGS sequence"/>
</dbReference>
<keyword evidence="4" id="KW-1185">Reference proteome</keyword>
<sequence>MPSSCPNGNCSLERNGSVEKRTNKSANRSKKSPESLQQRGTKGSRVTKTPNPQVPGGPRPTSLRHTASSTTNNSVSAPQQADAEDVKRSDDVSSDGHVPAISRLMNSSPKPTTLKSSDILATSSSSSPDFNLAVNPTVLSRTVTPNVPDSTVVQLLPASSIYGYDYIACQARCKVPNCSICYPQQVNPVGSQFIQRPVGYQGPTPVAAAASGVTYSPDSTAPAYYIWFGSEAQKRMYQAQLALSQLNVNAAQTVSLPTKYNAAGIPITQQPINTVDGAVMQLPGGMVQDPVLSVGPQSLSSQPLMAASSIQEGPTQISANNNVANHVVQQTTQPLTINPNDSGVFGGNQCTVGFGPTGLPRFPQTIYSSNPASSTSSVDGLTPSSQDHQQVIADGTTSSNSFGNNNPNATWATYMGQNGLWFPPTYPNYGPAYYSPLTVPVCHISPAAPSLVGIADPTLVSGRPSYPNSTVTPRIPDKMNAPNYYTSVATVSPSSASSMLANAMKYTLSKAYAPIHGLTPNSAVLCAGSPVAGTTVPSSAQVNCLNVSPHWSSLLNALRPPVCSLLPYHPSVAYDPGFNRSVAMNMCRRRASINNHLPRTVPTKGFDAAELAALNLAVNPVELDESLLYRARFFMIKSDCEYNVQQAIRHSVWCSTRVGNQCLEEAFQSVQPTFINPEGTHEIADNAHLYDNTSKNLTTLVQSDSVEPKQGTSTAAGHILLFFSVRSSGYLSGVAEMIGPVNPQKRRSIWNDTRFRGEIPVRWLYVKNVPNNLLKHILIESHDNRPVTGLRDASEILPAAKGEEVLRIVHNYDPHRATSLPPPYCD</sequence>
<reference evidence="3" key="1">
    <citation type="submission" date="2019-05" db="EMBL/GenBank/DDBJ databases">
        <title>Annotation for the trematode Paragonimus heterotremus.</title>
        <authorList>
            <person name="Choi Y.-J."/>
        </authorList>
    </citation>
    <scope>NUCLEOTIDE SEQUENCE</scope>
    <source>
        <strain evidence="3">LC</strain>
    </source>
</reference>
<dbReference type="InterPro" id="IPR045168">
    <property type="entry name" value="YTH_prot"/>
</dbReference>
<comment type="caution">
    <text evidence="3">The sequence shown here is derived from an EMBL/GenBank/DDBJ whole genome shotgun (WGS) entry which is preliminary data.</text>
</comment>
<dbReference type="PANTHER" id="PTHR12357">
    <property type="entry name" value="YTH YT521-B HOMOLOGY DOMAIN-CONTAINING"/>
    <property type="match status" value="1"/>
</dbReference>
<feature type="region of interest" description="Disordered" evidence="1">
    <location>
        <begin position="1"/>
        <end position="127"/>
    </location>
</feature>
<feature type="compositionally biased region" description="Low complexity" evidence="1">
    <location>
        <begin position="66"/>
        <end position="77"/>
    </location>
</feature>
<feature type="compositionally biased region" description="Polar residues" evidence="1">
    <location>
        <begin position="104"/>
        <end position="115"/>
    </location>
</feature>
<dbReference type="GO" id="GO:0005737">
    <property type="term" value="C:cytoplasm"/>
    <property type="evidence" value="ECO:0007669"/>
    <property type="project" value="TreeGrafter"/>
</dbReference>
<dbReference type="AlphaFoldDB" id="A0A8J4WUT1"/>
<feature type="compositionally biased region" description="Polar residues" evidence="1">
    <location>
        <begin position="34"/>
        <end position="51"/>
    </location>
</feature>
<dbReference type="GO" id="GO:1990247">
    <property type="term" value="F:N6-methyladenosine-containing RNA reader activity"/>
    <property type="evidence" value="ECO:0007669"/>
    <property type="project" value="TreeGrafter"/>
</dbReference>
<dbReference type="PROSITE" id="PS50882">
    <property type="entry name" value="YTH"/>
    <property type="match status" value="1"/>
</dbReference>
<dbReference type="InterPro" id="IPR007275">
    <property type="entry name" value="YTH_domain"/>
</dbReference>
<accession>A0A8J4WUT1</accession>